<dbReference type="EMBL" id="KQ964418">
    <property type="protein sequence ID" value="KXN74976.1"/>
    <property type="molecule type" value="Genomic_DNA"/>
</dbReference>
<name>A0A137PIZ3_CONC2</name>
<dbReference type="AlphaFoldDB" id="A0A137PIZ3"/>
<dbReference type="Proteomes" id="UP000070444">
    <property type="component" value="Unassembled WGS sequence"/>
</dbReference>
<reference evidence="2 3" key="1">
    <citation type="journal article" date="2015" name="Genome Biol. Evol.">
        <title>Phylogenomic analyses indicate that early fungi evolved digesting cell walls of algal ancestors of land plants.</title>
        <authorList>
            <person name="Chang Y."/>
            <person name="Wang S."/>
            <person name="Sekimoto S."/>
            <person name="Aerts A.L."/>
            <person name="Choi C."/>
            <person name="Clum A."/>
            <person name="LaButti K.M."/>
            <person name="Lindquist E.A."/>
            <person name="Yee Ngan C."/>
            <person name="Ohm R.A."/>
            <person name="Salamov A.A."/>
            <person name="Grigoriev I.V."/>
            <person name="Spatafora J.W."/>
            <person name="Berbee M.L."/>
        </authorList>
    </citation>
    <scope>NUCLEOTIDE SEQUENCE [LARGE SCALE GENOMIC DNA]</scope>
    <source>
        <strain evidence="2 3">NRRL 28638</strain>
    </source>
</reference>
<evidence type="ECO:0000313" key="3">
    <source>
        <dbReference type="Proteomes" id="UP000070444"/>
    </source>
</evidence>
<accession>A0A137PIZ3</accession>
<evidence type="ECO:0000313" key="2">
    <source>
        <dbReference type="EMBL" id="KXN74976.1"/>
    </source>
</evidence>
<keyword evidence="3" id="KW-1185">Reference proteome</keyword>
<protein>
    <submittedName>
        <fullName evidence="2">Uncharacterized protein</fullName>
    </submittedName>
</protein>
<feature type="coiled-coil region" evidence="1">
    <location>
        <begin position="43"/>
        <end position="77"/>
    </location>
</feature>
<feature type="coiled-coil region" evidence="1">
    <location>
        <begin position="179"/>
        <end position="213"/>
    </location>
</feature>
<evidence type="ECO:0000256" key="1">
    <source>
        <dbReference type="SAM" id="Coils"/>
    </source>
</evidence>
<sequence>MSSHFNNLRDDFNPSPVSEFTQFSDNASNSSFIGSNSRYNQFYRRYEDTLQKSELKIHELEDKESELENTYIALIDTLDDMRENKLEEMSFNEKLLRLESQQMNDLAEKKELSSLNSQSMKEIVLKNMEQKLNDLNEIYNDQKARTDSALTQLNGLKALHNKLSNIHSTLDSINPNDALNLLNEKLAELKNQKKAYEDRISYLEEQVESAKAQKMNALHSPSMLSLADEIRDSSFCAMAPPINHRNTQNTVNLTSNPDESADKSAQFLQENSIFKQHFNYSPGLLLRQRSNSSSFHSTKRFLSSMDVQSDSSNSGLMKKYKELEKQLEISEKNEIHSKPNSIYIAIIY</sequence>
<organism evidence="2 3">
    <name type="scientific">Conidiobolus coronatus (strain ATCC 28846 / CBS 209.66 / NRRL 28638)</name>
    <name type="common">Delacroixia coronata</name>
    <dbReference type="NCBI Taxonomy" id="796925"/>
    <lineage>
        <taxon>Eukaryota</taxon>
        <taxon>Fungi</taxon>
        <taxon>Fungi incertae sedis</taxon>
        <taxon>Zoopagomycota</taxon>
        <taxon>Entomophthoromycotina</taxon>
        <taxon>Entomophthoromycetes</taxon>
        <taxon>Entomophthorales</taxon>
        <taxon>Ancylistaceae</taxon>
        <taxon>Conidiobolus</taxon>
    </lineage>
</organism>
<proteinExistence type="predicted"/>
<gene>
    <name evidence="2" type="ORF">CONCODRAFT_88107</name>
</gene>
<keyword evidence="1" id="KW-0175">Coiled coil</keyword>